<gene>
    <name evidence="1" type="ORF">N7463_010050</name>
</gene>
<evidence type="ECO:0000313" key="1">
    <source>
        <dbReference type="EMBL" id="KAJ5493963.1"/>
    </source>
</evidence>
<evidence type="ECO:0000313" key="2">
    <source>
        <dbReference type="Proteomes" id="UP001149954"/>
    </source>
</evidence>
<dbReference type="OrthoDB" id="4346783at2759"/>
<reference evidence="1" key="1">
    <citation type="submission" date="2022-12" db="EMBL/GenBank/DDBJ databases">
        <authorList>
            <person name="Petersen C."/>
        </authorList>
    </citation>
    <scope>NUCLEOTIDE SEQUENCE</scope>
    <source>
        <strain evidence="1">IBT 29495</strain>
    </source>
</reference>
<comment type="caution">
    <text evidence="1">The sequence shown here is derived from an EMBL/GenBank/DDBJ whole genome shotgun (WGS) entry which is preliminary data.</text>
</comment>
<keyword evidence="2" id="KW-1185">Reference proteome</keyword>
<dbReference type="Proteomes" id="UP001149954">
    <property type="component" value="Unassembled WGS sequence"/>
</dbReference>
<proteinExistence type="predicted"/>
<accession>A0A9W9XJG8</accession>
<sequence>MSGPPEVAQTLPVLPKATQASTNLCMYYIEDGIAGKNQTKSLTTCCSPNPVKTESQNAKWCEIPDRFFTNLPEPGAMNNEASRWLQGNFSLCQERDNPDMDVQSNYCDLPRYNPNLSAAASFQGQQQLLALCLVLWVWVFCR</sequence>
<name>A0A9W9XJG8_9EURO</name>
<reference evidence="1" key="2">
    <citation type="journal article" date="2023" name="IMA Fungus">
        <title>Comparative genomic study of the Penicillium genus elucidates a diverse pangenome and 15 lateral gene transfer events.</title>
        <authorList>
            <person name="Petersen C."/>
            <person name="Sorensen T."/>
            <person name="Nielsen M.R."/>
            <person name="Sondergaard T.E."/>
            <person name="Sorensen J.L."/>
            <person name="Fitzpatrick D.A."/>
            <person name="Frisvad J.C."/>
            <person name="Nielsen K.L."/>
        </authorList>
    </citation>
    <scope>NUCLEOTIDE SEQUENCE</scope>
    <source>
        <strain evidence="1">IBT 29495</strain>
    </source>
</reference>
<organism evidence="1 2">
    <name type="scientific">Penicillium fimorum</name>
    <dbReference type="NCBI Taxonomy" id="1882269"/>
    <lineage>
        <taxon>Eukaryota</taxon>
        <taxon>Fungi</taxon>
        <taxon>Dikarya</taxon>
        <taxon>Ascomycota</taxon>
        <taxon>Pezizomycotina</taxon>
        <taxon>Eurotiomycetes</taxon>
        <taxon>Eurotiomycetidae</taxon>
        <taxon>Eurotiales</taxon>
        <taxon>Aspergillaceae</taxon>
        <taxon>Penicillium</taxon>
    </lineage>
</organism>
<dbReference type="EMBL" id="JAPWDS010000006">
    <property type="protein sequence ID" value="KAJ5493963.1"/>
    <property type="molecule type" value="Genomic_DNA"/>
</dbReference>
<protein>
    <submittedName>
        <fullName evidence="1">Uncharacterized protein</fullName>
    </submittedName>
</protein>
<dbReference type="AlphaFoldDB" id="A0A9W9XJG8"/>